<evidence type="ECO:0000256" key="5">
    <source>
        <dbReference type="ARBA" id="ARBA00023273"/>
    </source>
</evidence>
<keyword evidence="5" id="KW-0966">Cell projection</keyword>
<keyword evidence="4" id="KW-0206">Cytoskeleton</keyword>
<dbReference type="InterPro" id="IPR010796">
    <property type="entry name" value="C2_B9-type_dom"/>
</dbReference>
<accession>A0A0D6LN91</accession>
<proteinExistence type="predicted"/>
<protein>
    <recommendedName>
        <fullName evidence="8">Meckel syndrome type 1 protein</fullName>
    </recommendedName>
</protein>
<comment type="subcellular location">
    <subcellularLocation>
        <location evidence="1">Cytoplasm</location>
        <location evidence="1">Cytoskeleton</location>
        <location evidence="1">Cilium basal body</location>
    </subcellularLocation>
</comment>
<evidence type="ECO:0000313" key="7">
    <source>
        <dbReference type="Proteomes" id="UP000054495"/>
    </source>
</evidence>
<dbReference type="GO" id="GO:0036038">
    <property type="term" value="C:MKS complex"/>
    <property type="evidence" value="ECO:0007669"/>
    <property type="project" value="TreeGrafter"/>
</dbReference>
<evidence type="ECO:0000313" key="6">
    <source>
        <dbReference type="EMBL" id="EPB69112.1"/>
    </source>
</evidence>
<evidence type="ECO:0000256" key="3">
    <source>
        <dbReference type="ARBA" id="ARBA00022794"/>
    </source>
</evidence>
<evidence type="ECO:0000256" key="2">
    <source>
        <dbReference type="ARBA" id="ARBA00022490"/>
    </source>
</evidence>
<organism evidence="6 7">
    <name type="scientific">Ancylostoma ceylanicum</name>
    <dbReference type="NCBI Taxonomy" id="53326"/>
    <lineage>
        <taxon>Eukaryota</taxon>
        <taxon>Metazoa</taxon>
        <taxon>Ecdysozoa</taxon>
        <taxon>Nematoda</taxon>
        <taxon>Chromadorea</taxon>
        <taxon>Rhabditida</taxon>
        <taxon>Rhabditina</taxon>
        <taxon>Rhabditomorpha</taxon>
        <taxon>Strongyloidea</taxon>
        <taxon>Ancylostomatidae</taxon>
        <taxon>Ancylostomatinae</taxon>
        <taxon>Ancylostoma</taxon>
    </lineage>
</organism>
<dbReference type="PANTHER" id="PTHR12968">
    <property type="entry name" value="B9 DOMAIN-CONTAINING"/>
    <property type="match status" value="1"/>
</dbReference>
<dbReference type="AlphaFoldDB" id="A0A0D6LN91"/>
<keyword evidence="3" id="KW-0970">Cilium biogenesis/degradation</keyword>
<keyword evidence="7" id="KW-1185">Reference proteome</keyword>
<dbReference type="EMBL" id="KE125338">
    <property type="protein sequence ID" value="EPB69112.1"/>
    <property type="molecule type" value="Genomic_DNA"/>
</dbReference>
<dbReference type="PANTHER" id="PTHR12968:SF4">
    <property type="entry name" value="TECTONIC-LIKE COMPLEX MEMBER MKS1"/>
    <property type="match status" value="1"/>
</dbReference>
<evidence type="ECO:0000256" key="4">
    <source>
        <dbReference type="ARBA" id="ARBA00023212"/>
    </source>
</evidence>
<evidence type="ECO:0008006" key="8">
    <source>
        <dbReference type="Google" id="ProtNLM"/>
    </source>
</evidence>
<sequence length="469" mass="54441">MESGSVFDFTGSAKMMRLKVTLAQRGLSETLNGAENLTEALISRAIDELNLQWQQKVSPLHENPIAEQEYVRGASSSSRSEARLFTYVDGDELPQHLRVPTVSQRAEEAPPKTGYDKWITHNAVVDLPLRKNHHAIRCDKKVMYIMAYLGSLAGPYNSRDDYVVCRITLLNDRFMIFEPRLTHNGYRIHSKMGEYWAMVHVWDDYFTPLYDQMETAALVPPIPETQCFELPEEEMTQFVTLMNIDYASDFDYKTIWVEYMAYFPDGTTCTSNNAEGQTPQCSMDENGQFHFSIPVEFDFVAARISSFHLRFRVRSEDFWGRQYVAGYACLTPLLQPGRTDYRVECWRPIKARDNISELREFFIGQAIDIDFFNWKEDGVISRAGLSTQSSGTLHISITNIVQRRDYMTRETLNHMKYGAMFGRMGMRSDLYWRIMKVLMEFEEAKRQLLNDNRSLLYGHICNHLKNFNS</sequence>
<dbReference type="GO" id="GO:0060271">
    <property type="term" value="P:cilium assembly"/>
    <property type="evidence" value="ECO:0007669"/>
    <property type="project" value="TreeGrafter"/>
</dbReference>
<dbReference type="Proteomes" id="UP000054495">
    <property type="component" value="Unassembled WGS sequence"/>
</dbReference>
<name>A0A0D6LN91_9BILA</name>
<reference evidence="6 7" key="1">
    <citation type="submission" date="2013-05" db="EMBL/GenBank/DDBJ databases">
        <title>Draft genome of the parasitic nematode Anyclostoma ceylanicum.</title>
        <authorList>
            <person name="Mitreva M."/>
        </authorList>
    </citation>
    <scope>NUCLEOTIDE SEQUENCE [LARGE SCALE GENOMIC DNA]</scope>
</reference>
<gene>
    <name evidence="6" type="ORF">ANCCEY_11799</name>
</gene>
<dbReference type="Pfam" id="PF07162">
    <property type="entry name" value="B9-C2"/>
    <property type="match status" value="1"/>
</dbReference>
<evidence type="ECO:0000256" key="1">
    <source>
        <dbReference type="ARBA" id="ARBA00004120"/>
    </source>
</evidence>
<keyword evidence="2" id="KW-0963">Cytoplasm</keyword>